<evidence type="ECO:0000313" key="3">
    <source>
        <dbReference type="Proteomes" id="UP001221757"/>
    </source>
</evidence>
<gene>
    <name evidence="2" type="ORF">B0H17DRAFT_1195636</name>
</gene>
<evidence type="ECO:0000313" key="2">
    <source>
        <dbReference type="EMBL" id="KAJ7700793.1"/>
    </source>
</evidence>
<sequence length="685" mass="76965">MALMEPDAWKVQAASSVVEGIDLLKNRPGSLEGLGALDGRVAAHVEMGSTSYFITKNAQYVPLLPEVDSKVIVMRRDMRFGPDDHVLWPRLYSDRFCHLPAIPRAPTSPQGQEELGVMWWNATPADFVCPASGMTLTRGLGRLAIKRYTKIALLCHALIDEYEQYVKSLPIGMKPPLLFPQIVQRLRLGLERLTIPSTYVRMVLGVTTVQREYLELTGLLRYMTKYKPRLEGIEDPAADHAHPDYCIGCFTDDPRIAQLCWKACLPCWLIRPLKAFADERIWKVVVPFEATTFLEMKTAAGFTPVSALRLEDRPYLVRHVTENTPWYRNPFRTSTPDVASASSAGASHVEREGEESARAGACQNPVSAPSRGKGSPYAEARAQVKALKETKGLNPKAKPARDKFLPFDRPEMPSTITPWATALAAINRSRPLSCGIDLPQLYVLPEPALLASPEDEARRRMLYHHYRLTRDALMFRLADRSQPHELLTTQQWRDILQGKVIKQGKAGTCAQARSASLEELLSPAFSPCGIDALEEFPVPPEAIPPMHVHTTKELLWELAEINFRYEFLALDARASGLDRPGECRKCFAGDGLIAIDFRESQRGLAAISAMDRLPYLLYMAELMRSWSVPCQRPHQIESSKGRTDWDDHAVRSLERGLAQYYTQSFYELFGRAAVVPMRLEHEIAS</sequence>
<organism evidence="2 3">
    <name type="scientific">Mycena rosella</name>
    <name type="common">Pink bonnet</name>
    <name type="synonym">Agaricus rosellus</name>
    <dbReference type="NCBI Taxonomy" id="1033263"/>
    <lineage>
        <taxon>Eukaryota</taxon>
        <taxon>Fungi</taxon>
        <taxon>Dikarya</taxon>
        <taxon>Basidiomycota</taxon>
        <taxon>Agaricomycotina</taxon>
        <taxon>Agaricomycetes</taxon>
        <taxon>Agaricomycetidae</taxon>
        <taxon>Agaricales</taxon>
        <taxon>Marasmiineae</taxon>
        <taxon>Mycenaceae</taxon>
        <taxon>Mycena</taxon>
    </lineage>
</organism>
<keyword evidence="3" id="KW-1185">Reference proteome</keyword>
<dbReference type="Proteomes" id="UP001221757">
    <property type="component" value="Unassembled WGS sequence"/>
</dbReference>
<dbReference type="AlphaFoldDB" id="A0AAD7GLV4"/>
<dbReference type="EMBL" id="JARKIE010000019">
    <property type="protein sequence ID" value="KAJ7700793.1"/>
    <property type="molecule type" value="Genomic_DNA"/>
</dbReference>
<comment type="caution">
    <text evidence="2">The sequence shown here is derived from an EMBL/GenBank/DDBJ whole genome shotgun (WGS) entry which is preliminary data.</text>
</comment>
<reference evidence="2" key="1">
    <citation type="submission" date="2023-03" db="EMBL/GenBank/DDBJ databases">
        <title>Massive genome expansion in bonnet fungi (Mycena s.s.) driven by repeated elements and novel gene families across ecological guilds.</title>
        <authorList>
            <consortium name="Lawrence Berkeley National Laboratory"/>
            <person name="Harder C.B."/>
            <person name="Miyauchi S."/>
            <person name="Viragh M."/>
            <person name="Kuo A."/>
            <person name="Thoen E."/>
            <person name="Andreopoulos B."/>
            <person name="Lu D."/>
            <person name="Skrede I."/>
            <person name="Drula E."/>
            <person name="Henrissat B."/>
            <person name="Morin E."/>
            <person name="Kohler A."/>
            <person name="Barry K."/>
            <person name="LaButti K."/>
            <person name="Morin E."/>
            <person name="Salamov A."/>
            <person name="Lipzen A."/>
            <person name="Mereny Z."/>
            <person name="Hegedus B."/>
            <person name="Baldrian P."/>
            <person name="Stursova M."/>
            <person name="Weitz H."/>
            <person name="Taylor A."/>
            <person name="Grigoriev I.V."/>
            <person name="Nagy L.G."/>
            <person name="Martin F."/>
            <person name="Kauserud H."/>
        </authorList>
    </citation>
    <scope>NUCLEOTIDE SEQUENCE</scope>
    <source>
        <strain evidence="2">CBHHK067</strain>
    </source>
</reference>
<proteinExistence type="predicted"/>
<feature type="region of interest" description="Disordered" evidence="1">
    <location>
        <begin position="337"/>
        <end position="376"/>
    </location>
</feature>
<evidence type="ECO:0000256" key="1">
    <source>
        <dbReference type="SAM" id="MobiDB-lite"/>
    </source>
</evidence>
<accession>A0AAD7GLV4</accession>
<feature type="compositionally biased region" description="Basic and acidic residues" evidence="1">
    <location>
        <begin position="348"/>
        <end position="357"/>
    </location>
</feature>
<name>A0AAD7GLV4_MYCRO</name>
<protein>
    <submittedName>
        <fullName evidence="2">Uncharacterized protein</fullName>
    </submittedName>
</protein>